<accession>A0ABW6SLW1</accession>
<dbReference type="PANTHER" id="PTHR43479:SF7">
    <property type="entry name" value="TETR-FAMILY TRANSCRIPTIONAL REGULATOR"/>
    <property type="match status" value="1"/>
</dbReference>
<gene>
    <name evidence="4" type="ORF">ACFYXI_10250</name>
</gene>
<protein>
    <submittedName>
        <fullName evidence="4">TetR/AcrR family transcriptional regulator</fullName>
    </submittedName>
</protein>
<proteinExistence type="predicted"/>
<evidence type="ECO:0000256" key="1">
    <source>
        <dbReference type="ARBA" id="ARBA00023125"/>
    </source>
</evidence>
<reference evidence="4 5" key="1">
    <citation type="submission" date="2024-10" db="EMBL/GenBank/DDBJ databases">
        <title>The Natural Products Discovery Center: Release of the First 8490 Sequenced Strains for Exploring Actinobacteria Biosynthetic Diversity.</title>
        <authorList>
            <person name="Kalkreuter E."/>
            <person name="Kautsar S.A."/>
            <person name="Yang D."/>
            <person name="Bader C.D."/>
            <person name="Teijaro C.N."/>
            <person name="Fluegel L."/>
            <person name="Davis C.M."/>
            <person name="Simpson J.R."/>
            <person name="Lauterbach L."/>
            <person name="Steele A.D."/>
            <person name="Gui C."/>
            <person name="Meng S."/>
            <person name="Li G."/>
            <person name="Viehrig K."/>
            <person name="Ye F."/>
            <person name="Su P."/>
            <person name="Kiefer A.F."/>
            <person name="Nichols A."/>
            <person name="Cepeda A.J."/>
            <person name="Yan W."/>
            <person name="Fan B."/>
            <person name="Jiang Y."/>
            <person name="Adhikari A."/>
            <person name="Zheng C.-J."/>
            <person name="Schuster L."/>
            <person name="Cowan T.M."/>
            <person name="Smanski M.J."/>
            <person name="Chevrette M.G."/>
            <person name="De Carvalho L.P.S."/>
            <person name="Shen B."/>
        </authorList>
    </citation>
    <scope>NUCLEOTIDE SEQUENCE [LARGE SCALE GENOMIC DNA]</scope>
    <source>
        <strain evidence="4 5">NPDC002173</strain>
    </source>
</reference>
<dbReference type="InterPro" id="IPR001647">
    <property type="entry name" value="HTH_TetR"/>
</dbReference>
<keyword evidence="5" id="KW-1185">Reference proteome</keyword>
<evidence type="ECO:0000256" key="2">
    <source>
        <dbReference type="PROSITE-ProRule" id="PRU00335"/>
    </source>
</evidence>
<evidence type="ECO:0000313" key="4">
    <source>
        <dbReference type="EMBL" id="MFF3665962.1"/>
    </source>
</evidence>
<sequence>MFGNRGRESPDRRVRRTRRAIRQALVDLILIKGYEAVTVTDLINRADVGRSTFYAHFADKEEVLFSSLDELAELLRLVPAARSGPLLSFSLPLFEHLHEQRRLARALLGRRGGAVVRLRGEQIMAAVVRAELMAALPSEIPPPASLNMTVTCVTGAFMALMRRWADGELVATPAEMDEAFRAVVIPGLDAILITHRGSL</sequence>
<comment type="caution">
    <text evidence="4">The sequence shown here is derived from an EMBL/GenBank/DDBJ whole genome shotgun (WGS) entry which is preliminary data.</text>
</comment>
<dbReference type="PANTHER" id="PTHR43479">
    <property type="entry name" value="ACREF/ENVCD OPERON REPRESSOR-RELATED"/>
    <property type="match status" value="1"/>
</dbReference>
<dbReference type="Gene3D" id="1.10.357.10">
    <property type="entry name" value="Tetracycline Repressor, domain 2"/>
    <property type="match status" value="1"/>
</dbReference>
<dbReference type="Pfam" id="PF00440">
    <property type="entry name" value="TetR_N"/>
    <property type="match status" value="1"/>
</dbReference>
<evidence type="ECO:0000259" key="3">
    <source>
        <dbReference type="PROSITE" id="PS50977"/>
    </source>
</evidence>
<feature type="DNA-binding region" description="H-T-H motif" evidence="2">
    <location>
        <begin position="38"/>
        <end position="57"/>
    </location>
</feature>
<dbReference type="InterPro" id="IPR009057">
    <property type="entry name" value="Homeodomain-like_sf"/>
</dbReference>
<feature type="domain" description="HTH tetR-type" evidence="3">
    <location>
        <begin position="15"/>
        <end position="75"/>
    </location>
</feature>
<name>A0ABW6SLW1_9ACTN</name>
<dbReference type="PROSITE" id="PS50977">
    <property type="entry name" value="HTH_TETR_2"/>
    <property type="match status" value="1"/>
</dbReference>
<dbReference type="RefSeq" id="WP_387410228.1">
    <property type="nucleotide sequence ID" value="NZ_JBIASD010000005.1"/>
</dbReference>
<evidence type="ECO:0000313" key="5">
    <source>
        <dbReference type="Proteomes" id="UP001602013"/>
    </source>
</evidence>
<organism evidence="4 5">
    <name type="scientific">Microtetraspora malaysiensis</name>
    <dbReference type="NCBI Taxonomy" id="161358"/>
    <lineage>
        <taxon>Bacteria</taxon>
        <taxon>Bacillati</taxon>
        <taxon>Actinomycetota</taxon>
        <taxon>Actinomycetes</taxon>
        <taxon>Streptosporangiales</taxon>
        <taxon>Streptosporangiaceae</taxon>
        <taxon>Microtetraspora</taxon>
    </lineage>
</organism>
<dbReference type="Proteomes" id="UP001602013">
    <property type="component" value="Unassembled WGS sequence"/>
</dbReference>
<keyword evidence="1 2" id="KW-0238">DNA-binding</keyword>
<dbReference type="SUPFAM" id="SSF46689">
    <property type="entry name" value="Homeodomain-like"/>
    <property type="match status" value="1"/>
</dbReference>
<dbReference type="EMBL" id="JBIASD010000005">
    <property type="protein sequence ID" value="MFF3665962.1"/>
    <property type="molecule type" value="Genomic_DNA"/>
</dbReference>
<dbReference type="InterPro" id="IPR050624">
    <property type="entry name" value="HTH-type_Tx_Regulator"/>
</dbReference>